<reference evidence="1 2" key="1">
    <citation type="submission" date="2019-12" db="EMBL/GenBank/DDBJ databases">
        <title>Lactobacillus hilgardii FLUB.</title>
        <authorList>
            <person name="Gustaw K."/>
        </authorList>
    </citation>
    <scope>NUCLEOTIDE SEQUENCE [LARGE SCALE GENOMIC DNA]</scope>
    <source>
        <strain evidence="1 2">FLUB</strain>
    </source>
</reference>
<gene>
    <name evidence="1" type="ORF">GQR93_03920</name>
</gene>
<dbReference type="Proteomes" id="UP000465035">
    <property type="component" value="Chromosome"/>
</dbReference>
<sequence length="305" mass="34764">MTEEQSNSQQDIDKLGRIYWQDFFSNNGIIEPETLTAKQKDQFYNAFIRFLKVAFSKRAIPLREWTLEDIISAIRRCVSHAAEDSPVHGHSDESDEAWMAASKTGLLFAKWLVDRGTLDIATHQLAMAYYHDVLGAGASIGRDEQKEKSVINYEQLAVADVSRQIDQWTFKFVLSSSWPDQDIQKSISGHYAQVLIRTVGVRIYYDTHLKLMDWTPSALENVLTGYFISRSILAPGEYWDFAEVLIAFLAFLIDEGQMTRRHGAPLVQIVVPATKKMLALARDQRNFAMSKRIELGLIVSGFYNE</sequence>
<dbReference type="RefSeq" id="WP_003552464.1">
    <property type="nucleotide sequence ID" value="NZ_CABKOL010000106.1"/>
</dbReference>
<dbReference type="EMBL" id="CP047121">
    <property type="protein sequence ID" value="QHB51422.1"/>
    <property type="molecule type" value="Genomic_DNA"/>
</dbReference>
<accession>A0A6P1E6Q6</accession>
<dbReference type="AlphaFoldDB" id="A0A6P1E6Q6"/>
<evidence type="ECO:0000313" key="2">
    <source>
        <dbReference type="Proteomes" id="UP000465035"/>
    </source>
</evidence>
<proteinExistence type="predicted"/>
<protein>
    <submittedName>
        <fullName evidence="1">Uncharacterized protein</fullName>
    </submittedName>
</protein>
<organism evidence="1 2">
    <name type="scientific">Lentilactobacillus hilgardii</name>
    <name type="common">Lactobacillus hilgardii</name>
    <dbReference type="NCBI Taxonomy" id="1588"/>
    <lineage>
        <taxon>Bacteria</taxon>
        <taxon>Bacillati</taxon>
        <taxon>Bacillota</taxon>
        <taxon>Bacilli</taxon>
        <taxon>Lactobacillales</taxon>
        <taxon>Lactobacillaceae</taxon>
        <taxon>Lentilactobacillus</taxon>
    </lineage>
</organism>
<dbReference type="GeneID" id="69057500"/>
<evidence type="ECO:0000313" key="1">
    <source>
        <dbReference type="EMBL" id="QHB51422.1"/>
    </source>
</evidence>
<name>A0A6P1E6Q6_LENHI</name>